<dbReference type="InterPro" id="IPR012337">
    <property type="entry name" value="RNaseH-like_sf"/>
</dbReference>
<reference evidence="3" key="1">
    <citation type="submission" date="2017-01" db="EMBL/GenBank/DDBJ databases">
        <title>Genome Analysis of Deinococcus marmoris KOPRI26562.</title>
        <authorList>
            <person name="Kim J.H."/>
            <person name="Oh H.-M."/>
        </authorList>
    </citation>
    <scope>NUCLEOTIDE SEQUENCE [LARGE SCALE GENOMIC DNA]</scope>
    <source>
        <strain evidence="3">PAMC 26633</strain>
    </source>
</reference>
<evidence type="ECO:0000313" key="2">
    <source>
        <dbReference type="EMBL" id="OXC75355.1"/>
    </source>
</evidence>
<dbReference type="Pfam" id="PF00665">
    <property type="entry name" value="rve"/>
    <property type="match status" value="1"/>
</dbReference>
<sequence>MVIDMNEVQVSTVEKMRQVLAGTQALEFRQAGDDAGRYTWIDAVLRRIDYRQLKRSERGAVLAYLRHMSGYSRAQVTRLVSRWMARKPLVKQYRAPEHAFARRYTRLDVALLAEVDSAMGTLSGPATACVLRRQRDVFGDARFERLGSLSVGHLYNLRNSAAYRDRRVVQTKTRPTKATIIGTRRAPAPEGRPGFVRIDSVHQGDLDGAKGLYHINAVDCVTQWEVTATVQTISEAHLLPVIEQMLEQFPFDILGFHADNGSEYVNHRVAAMLDKLRIEFTRSRPRHSNDNGLAETKNGAVVRKIFGYGHIPQHHAAHFNTFCVEFLNPFLNFHRPCLFSTDVPDPRKPGRIRRIYRPKDAMTPLDKLASLPDAATFMREGITLEDLRQRACALTDLQAAEELNEARAALFRRVDKRTA</sequence>
<accession>A0A226WVZ4</accession>
<dbReference type="Gene3D" id="3.30.420.10">
    <property type="entry name" value="Ribonuclease H-like superfamily/Ribonuclease H"/>
    <property type="match status" value="1"/>
</dbReference>
<proteinExistence type="predicted"/>
<evidence type="ECO:0000259" key="1">
    <source>
        <dbReference type="PROSITE" id="PS50994"/>
    </source>
</evidence>
<name>A0A226WVZ4_CABSO</name>
<protein>
    <recommendedName>
        <fullName evidence="1">Integrase catalytic domain-containing protein</fullName>
    </recommendedName>
</protein>
<dbReference type="EMBL" id="MTHB01000182">
    <property type="protein sequence ID" value="OXC75355.1"/>
    <property type="molecule type" value="Genomic_DNA"/>
</dbReference>
<organism evidence="2 3">
    <name type="scientific">Caballeronia sordidicola</name>
    <name type="common">Burkholderia sordidicola</name>
    <dbReference type="NCBI Taxonomy" id="196367"/>
    <lineage>
        <taxon>Bacteria</taxon>
        <taxon>Pseudomonadati</taxon>
        <taxon>Pseudomonadota</taxon>
        <taxon>Betaproteobacteria</taxon>
        <taxon>Burkholderiales</taxon>
        <taxon>Burkholderiaceae</taxon>
        <taxon>Caballeronia</taxon>
    </lineage>
</organism>
<dbReference type="GO" id="GO:0015074">
    <property type="term" value="P:DNA integration"/>
    <property type="evidence" value="ECO:0007669"/>
    <property type="project" value="InterPro"/>
</dbReference>
<dbReference type="InterPro" id="IPR001584">
    <property type="entry name" value="Integrase_cat-core"/>
</dbReference>
<dbReference type="Proteomes" id="UP000214720">
    <property type="component" value="Unassembled WGS sequence"/>
</dbReference>
<feature type="domain" description="Integrase catalytic" evidence="1">
    <location>
        <begin position="185"/>
        <end position="352"/>
    </location>
</feature>
<evidence type="ECO:0000313" key="3">
    <source>
        <dbReference type="Proteomes" id="UP000214720"/>
    </source>
</evidence>
<dbReference type="SUPFAM" id="SSF53098">
    <property type="entry name" value="Ribonuclease H-like"/>
    <property type="match status" value="1"/>
</dbReference>
<dbReference type="GO" id="GO:0003676">
    <property type="term" value="F:nucleic acid binding"/>
    <property type="evidence" value="ECO:0007669"/>
    <property type="project" value="InterPro"/>
</dbReference>
<dbReference type="PROSITE" id="PS50994">
    <property type="entry name" value="INTEGRASE"/>
    <property type="match status" value="1"/>
</dbReference>
<comment type="caution">
    <text evidence="2">The sequence shown here is derived from an EMBL/GenBank/DDBJ whole genome shotgun (WGS) entry which is preliminary data.</text>
</comment>
<gene>
    <name evidence="2" type="ORF">BSU04_27265</name>
</gene>
<dbReference type="InterPro" id="IPR036397">
    <property type="entry name" value="RNaseH_sf"/>
</dbReference>
<dbReference type="AlphaFoldDB" id="A0A226WVZ4"/>